<reference evidence="1" key="1">
    <citation type="submission" date="2017-08" db="EMBL/GenBank/DDBJ databases">
        <authorList>
            <person name="Polle J.E."/>
            <person name="Barry K."/>
            <person name="Cushman J."/>
            <person name="Schmutz J."/>
            <person name="Tran D."/>
            <person name="Hathwaick L.T."/>
            <person name="Yim W.C."/>
            <person name="Jenkins J."/>
            <person name="Mckie-Krisberg Z.M."/>
            <person name="Prochnik S."/>
            <person name="Lindquist E."/>
            <person name="Dockter R.B."/>
            <person name="Adam C."/>
            <person name="Molina H."/>
            <person name="Bunkerborg J."/>
            <person name="Jin E."/>
            <person name="Buchheim M."/>
            <person name="Magnuson J."/>
        </authorList>
    </citation>
    <scope>NUCLEOTIDE SEQUENCE</scope>
    <source>
        <strain evidence="1">CCAP 19/18</strain>
    </source>
</reference>
<sequence length="194" mass="21070">MHVIHLCNGKQASCAAACRRAKAVIKVPYACTAASVETLAYTLPQGPDTAPAQEAAPCKPHAEEFQLQSQKGSHTRLPMRDLIKLIRGRSSSTTSQLQGLASTAERARRKEPNLILTSQIVSSKTWQEAYALFVEFSDVFNSINTAALITHISKLVHNGTGISGSQHEPAGSDRLDLFEALEELRDFSEGEVPK</sequence>
<organism evidence="1 2">
    <name type="scientific">Dunaliella salina</name>
    <name type="common">Green alga</name>
    <name type="synonym">Protococcus salinus</name>
    <dbReference type="NCBI Taxonomy" id="3046"/>
    <lineage>
        <taxon>Eukaryota</taxon>
        <taxon>Viridiplantae</taxon>
        <taxon>Chlorophyta</taxon>
        <taxon>core chlorophytes</taxon>
        <taxon>Chlorophyceae</taxon>
        <taxon>CS clade</taxon>
        <taxon>Chlamydomonadales</taxon>
        <taxon>Dunaliellaceae</taxon>
        <taxon>Dunaliella</taxon>
    </lineage>
</organism>
<dbReference type="EMBL" id="MU069459">
    <property type="protein sequence ID" value="KAF5842608.1"/>
    <property type="molecule type" value="Genomic_DNA"/>
</dbReference>
<protein>
    <recommendedName>
        <fullName evidence="3">Encoded protein</fullName>
    </recommendedName>
</protein>
<proteinExistence type="predicted"/>
<keyword evidence="2" id="KW-1185">Reference proteome</keyword>
<evidence type="ECO:0008006" key="3">
    <source>
        <dbReference type="Google" id="ProtNLM"/>
    </source>
</evidence>
<name>A0ABQ7H6X7_DUNSA</name>
<accession>A0ABQ7H6X7</accession>
<comment type="caution">
    <text evidence="1">The sequence shown here is derived from an EMBL/GenBank/DDBJ whole genome shotgun (WGS) entry which is preliminary data.</text>
</comment>
<dbReference type="Proteomes" id="UP000815325">
    <property type="component" value="Unassembled WGS sequence"/>
</dbReference>
<evidence type="ECO:0000313" key="2">
    <source>
        <dbReference type="Proteomes" id="UP000815325"/>
    </source>
</evidence>
<gene>
    <name evidence="1" type="ORF">DUNSADRAFT_6458</name>
</gene>
<evidence type="ECO:0000313" key="1">
    <source>
        <dbReference type="EMBL" id="KAF5842608.1"/>
    </source>
</evidence>